<gene>
    <name evidence="2" type="ORF">CC78DRAFT_611400</name>
</gene>
<keyword evidence="1" id="KW-0472">Membrane</keyword>
<organism evidence="2 3">
    <name type="scientific">Lojkania enalia</name>
    <dbReference type="NCBI Taxonomy" id="147567"/>
    <lineage>
        <taxon>Eukaryota</taxon>
        <taxon>Fungi</taxon>
        <taxon>Dikarya</taxon>
        <taxon>Ascomycota</taxon>
        <taxon>Pezizomycotina</taxon>
        <taxon>Dothideomycetes</taxon>
        <taxon>Pleosporomycetidae</taxon>
        <taxon>Pleosporales</taxon>
        <taxon>Pleosporales incertae sedis</taxon>
        <taxon>Lojkania</taxon>
    </lineage>
</organism>
<protein>
    <submittedName>
        <fullName evidence="2">Uncharacterized protein</fullName>
    </submittedName>
</protein>
<keyword evidence="1" id="KW-0812">Transmembrane</keyword>
<evidence type="ECO:0000256" key="1">
    <source>
        <dbReference type="SAM" id="Phobius"/>
    </source>
</evidence>
<dbReference type="AlphaFoldDB" id="A0A9P4TQD7"/>
<sequence length="157" mass="17492">MPAFSNPPLFHLAANFSIALFIVSAILKSRDRITDSPVYVYAALTTILTILPISEIIFLAYAIHPLGSLTRRWLLNYEECWNGAPLLLCANTLIFVRVAVAASKRLVNRLWLYVLSTSTAISMLVLFSLVVLQSYLAVREGQGIGNYLILGRTRHIV</sequence>
<feature type="transmembrane region" description="Helical" evidence="1">
    <location>
        <begin position="39"/>
        <end position="63"/>
    </location>
</feature>
<accession>A0A9P4TQD7</accession>
<keyword evidence="3" id="KW-1185">Reference proteome</keyword>
<dbReference type="EMBL" id="ML986579">
    <property type="protein sequence ID" value="KAF2270501.1"/>
    <property type="molecule type" value="Genomic_DNA"/>
</dbReference>
<reference evidence="3" key="1">
    <citation type="journal article" date="2020" name="Stud. Mycol.">
        <title>101 Dothideomycetes genomes: A test case for predicting lifestyles and emergence of pathogens.</title>
        <authorList>
            <person name="Haridas S."/>
            <person name="Albert R."/>
            <person name="Binder M."/>
            <person name="Bloem J."/>
            <person name="LaButti K."/>
            <person name="Salamov A."/>
            <person name="Andreopoulos B."/>
            <person name="Baker S."/>
            <person name="Barry K."/>
            <person name="Bills G."/>
            <person name="Bluhm B."/>
            <person name="Cannon C."/>
            <person name="Castanera R."/>
            <person name="Culley D."/>
            <person name="Daum C."/>
            <person name="Ezra D."/>
            <person name="Gonzalez J."/>
            <person name="Henrissat B."/>
            <person name="Kuo A."/>
            <person name="Liang C."/>
            <person name="Lipzen A."/>
            <person name="Lutzoni F."/>
            <person name="Magnuson J."/>
            <person name="Mondo S."/>
            <person name="Nolan M."/>
            <person name="Ohm R."/>
            <person name="Pangilinan J."/>
            <person name="Park H.-J."/>
            <person name="Ramirez L."/>
            <person name="Alfaro M."/>
            <person name="Sun H."/>
            <person name="Tritt A."/>
            <person name="Yoshinaga Y."/>
            <person name="Zwiers L.-H."/>
            <person name="Turgeon B."/>
            <person name="Goodwin S."/>
            <person name="Spatafora J."/>
            <person name="Crous P."/>
            <person name="Grigoriev I."/>
        </authorList>
    </citation>
    <scope>NUCLEOTIDE SEQUENCE [LARGE SCALE GENOMIC DNA]</scope>
    <source>
        <strain evidence="3">CBS 304.66</strain>
    </source>
</reference>
<feature type="transmembrane region" description="Helical" evidence="1">
    <location>
        <begin position="110"/>
        <end position="132"/>
    </location>
</feature>
<name>A0A9P4TQD7_9PLEO</name>
<feature type="transmembrane region" description="Helical" evidence="1">
    <location>
        <begin position="6"/>
        <end position="27"/>
    </location>
</feature>
<keyword evidence="1" id="KW-1133">Transmembrane helix</keyword>
<proteinExistence type="predicted"/>
<evidence type="ECO:0000313" key="3">
    <source>
        <dbReference type="Proteomes" id="UP000800093"/>
    </source>
</evidence>
<dbReference type="Proteomes" id="UP000800093">
    <property type="component" value="Unassembled WGS sequence"/>
</dbReference>
<comment type="caution">
    <text evidence="2">The sequence shown here is derived from an EMBL/GenBank/DDBJ whole genome shotgun (WGS) entry which is preliminary data.</text>
</comment>
<evidence type="ECO:0000313" key="2">
    <source>
        <dbReference type="EMBL" id="KAF2270501.1"/>
    </source>
</evidence>
<feature type="transmembrane region" description="Helical" evidence="1">
    <location>
        <begin position="83"/>
        <end position="103"/>
    </location>
</feature>